<protein>
    <submittedName>
        <fullName evidence="2">Acid phosphatase det1</fullName>
    </submittedName>
</protein>
<evidence type="ECO:0000313" key="2">
    <source>
        <dbReference type="EMBL" id="KAF9333561.1"/>
    </source>
</evidence>
<accession>A0A9P5VNH4</accession>
<sequence>MDPMDTSMDDVFTCPDPYIPPPRRPKQSLLASLRSRELGLNRRRSPVIEARRMYQSIYPNTTIHGVDCQFSNLKRFTPCGQYLIGMSKNQRSVHIYRFKGSGGPSSSRPIDSLGFKDFFELQHETVVLKESEMLSKDFCLVTANGLHIIVAAIVDKREFKNEHITISYHSGVSLYDSLFAVMLVQSQAIQIIHVKNNGKLVDLHRIGWFNHDDDELELARYRDFNEQYIAQRSNASSTPYYHNGFSIKDDDYDARIKDRFDMFSLAPSAVPEFAPDTSYHLQADSTFQTAFFVIYNIHTTQIQEVYDNASEDFLRIYESCADQFCAIAYSTAGPHKRHYSSTCSNNIYTKDILRKTQFGMRHARNGGSAQAVKRSLCVLPFSPQSFSDSPYFDLSLFSYDEKVISATDRQRPCQDFPIKFYLRDSGELKFKIQLFHPNGGTSGSSFMGMPGTGPGLSPPGGLGGGGVIIGTGGPTTTTNSTNNTNTNTNNNNSNNGPLLRSKRFATFIAHPTEPFLISVIHQHLQPVTVNFHIRIPDSDLV</sequence>
<dbReference type="Pfam" id="PF09737">
    <property type="entry name" value="Det1"/>
    <property type="match status" value="2"/>
</dbReference>
<proteinExistence type="predicted"/>
<dbReference type="PANTHER" id="PTHR13374">
    <property type="entry name" value="DET1 HOMOLOG DE-ETIOLATED-1 HOMOLOG"/>
    <property type="match status" value="1"/>
</dbReference>
<gene>
    <name evidence="2" type="primary">DET1</name>
    <name evidence="2" type="ORF">BG006_003447</name>
</gene>
<dbReference type="GO" id="GO:0005634">
    <property type="term" value="C:nucleus"/>
    <property type="evidence" value="ECO:0007669"/>
    <property type="project" value="TreeGrafter"/>
</dbReference>
<dbReference type="AlphaFoldDB" id="A0A9P5VNH4"/>
<dbReference type="GO" id="GO:1990756">
    <property type="term" value="F:ubiquitin-like ligase-substrate adaptor activity"/>
    <property type="evidence" value="ECO:0007669"/>
    <property type="project" value="TreeGrafter"/>
</dbReference>
<dbReference type="PANTHER" id="PTHR13374:SF3">
    <property type="entry name" value="DET1 HOMOLOG"/>
    <property type="match status" value="1"/>
</dbReference>
<dbReference type="EMBL" id="JAAAUY010000196">
    <property type="protein sequence ID" value="KAF9333561.1"/>
    <property type="molecule type" value="Genomic_DNA"/>
</dbReference>
<keyword evidence="3" id="KW-1185">Reference proteome</keyword>
<dbReference type="InterPro" id="IPR019138">
    <property type="entry name" value="De-etiolated_protein_1_Det1"/>
</dbReference>
<feature type="region of interest" description="Disordered" evidence="1">
    <location>
        <begin position="1"/>
        <end position="26"/>
    </location>
</feature>
<dbReference type="GO" id="GO:0032436">
    <property type="term" value="P:positive regulation of proteasomal ubiquitin-dependent protein catabolic process"/>
    <property type="evidence" value="ECO:0007669"/>
    <property type="project" value="TreeGrafter"/>
</dbReference>
<evidence type="ECO:0000256" key="1">
    <source>
        <dbReference type="SAM" id="MobiDB-lite"/>
    </source>
</evidence>
<evidence type="ECO:0000313" key="3">
    <source>
        <dbReference type="Proteomes" id="UP000696485"/>
    </source>
</evidence>
<dbReference type="GO" id="GO:0016567">
    <property type="term" value="P:protein ubiquitination"/>
    <property type="evidence" value="ECO:0007669"/>
    <property type="project" value="TreeGrafter"/>
</dbReference>
<comment type="caution">
    <text evidence="2">The sequence shown here is derived from an EMBL/GenBank/DDBJ whole genome shotgun (WGS) entry which is preliminary data.</text>
</comment>
<dbReference type="GO" id="GO:0031461">
    <property type="term" value="C:cullin-RING ubiquitin ligase complex"/>
    <property type="evidence" value="ECO:0007669"/>
    <property type="project" value="TreeGrafter"/>
</dbReference>
<organism evidence="2 3">
    <name type="scientific">Podila minutissima</name>
    <dbReference type="NCBI Taxonomy" id="64525"/>
    <lineage>
        <taxon>Eukaryota</taxon>
        <taxon>Fungi</taxon>
        <taxon>Fungi incertae sedis</taxon>
        <taxon>Mucoromycota</taxon>
        <taxon>Mortierellomycotina</taxon>
        <taxon>Mortierellomycetes</taxon>
        <taxon>Mortierellales</taxon>
        <taxon>Mortierellaceae</taxon>
        <taxon>Podila</taxon>
    </lineage>
</organism>
<dbReference type="GO" id="GO:0031625">
    <property type="term" value="F:ubiquitin protein ligase binding"/>
    <property type="evidence" value="ECO:0007669"/>
    <property type="project" value="TreeGrafter"/>
</dbReference>
<reference evidence="2" key="1">
    <citation type="journal article" date="2020" name="Fungal Divers.">
        <title>Resolving the Mortierellaceae phylogeny through synthesis of multi-gene phylogenetics and phylogenomics.</title>
        <authorList>
            <person name="Vandepol N."/>
            <person name="Liber J."/>
            <person name="Desiro A."/>
            <person name="Na H."/>
            <person name="Kennedy M."/>
            <person name="Barry K."/>
            <person name="Grigoriev I.V."/>
            <person name="Miller A.N."/>
            <person name="O'Donnell K."/>
            <person name="Stajich J.E."/>
            <person name="Bonito G."/>
        </authorList>
    </citation>
    <scope>NUCLEOTIDE SEQUENCE</scope>
    <source>
        <strain evidence="2">NVP1</strain>
    </source>
</reference>
<name>A0A9P5VNH4_9FUNG</name>
<dbReference type="Proteomes" id="UP000696485">
    <property type="component" value="Unassembled WGS sequence"/>
</dbReference>